<dbReference type="InParanoid" id="A0A167L6M3"/>
<keyword evidence="2" id="KW-1185">Reference proteome</keyword>
<dbReference type="EMBL" id="KV440991">
    <property type="protein sequence ID" value="OAD69709.1"/>
    <property type="molecule type" value="Genomic_DNA"/>
</dbReference>
<accession>A0A167L6M3</accession>
<protein>
    <submittedName>
        <fullName evidence="1">Uncharacterized protein</fullName>
    </submittedName>
</protein>
<dbReference type="VEuPathDB" id="FungiDB:PHYBLDRAFT_172342"/>
<reference evidence="2" key="1">
    <citation type="submission" date="2015-06" db="EMBL/GenBank/DDBJ databases">
        <title>Expansion of signal transduction pathways in fungi by whole-genome duplication.</title>
        <authorList>
            <consortium name="DOE Joint Genome Institute"/>
            <person name="Corrochano L.M."/>
            <person name="Kuo A."/>
            <person name="Marcet-Houben M."/>
            <person name="Polaino S."/>
            <person name="Salamov A."/>
            <person name="Villalobos J.M."/>
            <person name="Alvarez M.I."/>
            <person name="Avalos J."/>
            <person name="Benito E.P."/>
            <person name="Benoit I."/>
            <person name="Burger G."/>
            <person name="Camino L.P."/>
            <person name="Canovas D."/>
            <person name="Cerda-Olmedo E."/>
            <person name="Cheng J.-F."/>
            <person name="Dominguez A."/>
            <person name="Elias M."/>
            <person name="Eslava A.P."/>
            <person name="Glaser F."/>
            <person name="Grimwood J."/>
            <person name="Gutierrez G."/>
            <person name="Heitman J."/>
            <person name="Henrissat B."/>
            <person name="Iturriaga E.A."/>
            <person name="Lang B.F."/>
            <person name="Lavin J.L."/>
            <person name="Lee S."/>
            <person name="Li W."/>
            <person name="Lindquist E."/>
            <person name="Lopez-Garcia S."/>
            <person name="Luque E.M."/>
            <person name="Marcos A.T."/>
            <person name="Martin J."/>
            <person name="McCluskey K."/>
            <person name="Medina H.R."/>
            <person name="Miralles-Duran A."/>
            <person name="Miyazaki A."/>
            <person name="Munoz-Torres E."/>
            <person name="Oguiza J.A."/>
            <person name="Ohm R."/>
            <person name="Olmedo M."/>
            <person name="Orejas M."/>
            <person name="Ortiz-Castellanos L."/>
            <person name="Pisabarro A.G."/>
            <person name="Rodriguez-Romero J."/>
            <person name="Ruiz-Herrera J."/>
            <person name="Ruiz-Vazquez R."/>
            <person name="Sanz C."/>
            <person name="Schackwitz W."/>
            <person name="Schmutz J."/>
            <person name="Shahriari M."/>
            <person name="Shelest E."/>
            <person name="Silva-Franco F."/>
            <person name="Soanes D."/>
            <person name="Syed K."/>
            <person name="Tagua V.G."/>
            <person name="Talbot N.J."/>
            <person name="Thon M."/>
            <person name="De vries R.P."/>
            <person name="Wiebenga A."/>
            <person name="Yadav J.S."/>
            <person name="Braun E.L."/>
            <person name="Baker S."/>
            <person name="Garre V."/>
            <person name="Horwitz B."/>
            <person name="Torres-Martinez S."/>
            <person name="Idnurm A."/>
            <person name="Herrera-Estrella A."/>
            <person name="Gabaldon T."/>
            <person name="Grigoriev I.V."/>
        </authorList>
    </citation>
    <scope>NUCLEOTIDE SEQUENCE [LARGE SCALE GENOMIC DNA]</scope>
    <source>
        <strain evidence="2">NRRL 1555(-)</strain>
    </source>
</reference>
<dbReference type="AlphaFoldDB" id="A0A167L6M3"/>
<name>A0A167L6M3_PHYB8</name>
<proteinExistence type="predicted"/>
<dbReference type="GeneID" id="28997680"/>
<dbReference type="RefSeq" id="XP_018287749.1">
    <property type="nucleotide sequence ID" value="XM_018436774.1"/>
</dbReference>
<organism evidence="1 2">
    <name type="scientific">Phycomyces blakesleeanus (strain ATCC 8743b / DSM 1359 / FGSC 10004 / NBRC 33097 / NRRL 1555)</name>
    <dbReference type="NCBI Taxonomy" id="763407"/>
    <lineage>
        <taxon>Eukaryota</taxon>
        <taxon>Fungi</taxon>
        <taxon>Fungi incertae sedis</taxon>
        <taxon>Mucoromycota</taxon>
        <taxon>Mucoromycotina</taxon>
        <taxon>Mucoromycetes</taxon>
        <taxon>Mucorales</taxon>
        <taxon>Phycomycetaceae</taxon>
        <taxon>Phycomyces</taxon>
    </lineage>
</organism>
<evidence type="ECO:0000313" key="1">
    <source>
        <dbReference type="EMBL" id="OAD69709.1"/>
    </source>
</evidence>
<gene>
    <name evidence="1" type="ORF">PHYBLDRAFT_172342</name>
</gene>
<sequence length="134" mass="14949">MQSNPPQTDFGSTPNNGILNRCARSFGSYFSLDEAQFKFSLLLYGIINLTPCSSTKSRAIIPKRHISEILAHIRKSASDSCGTTYKAIKKFTVEVIGFVIKACMNMSNFLVSEYTYGKATTELAYCFSYPKWTA</sequence>
<evidence type="ECO:0000313" key="2">
    <source>
        <dbReference type="Proteomes" id="UP000077315"/>
    </source>
</evidence>
<dbReference type="Proteomes" id="UP000077315">
    <property type="component" value="Unassembled WGS sequence"/>
</dbReference>